<evidence type="ECO:0000313" key="10">
    <source>
        <dbReference type="Proteomes" id="UP000002522"/>
    </source>
</evidence>
<dbReference type="eggNOG" id="COG0568">
    <property type="taxonomic scope" value="Bacteria"/>
</dbReference>
<dbReference type="PANTHER" id="PTHR30603">
    <property type="entry name" value="RNA POLYMERASE SIGMA FACTOR RPO"/>
    <property type="match status" value="1"/>
</dbReference>
<evidence type="ECO:0000313" key="9">
    <source>
        <dbReference type="EMBL" id="BAC44628.1"/>
    </source>
</evidence>
<comment type="caution">
    <text evidence="6">Lacks conserved residue(s) required for the propagation of feature annotation.</text>
</comment>
<comment type="similarity">
    <text evidence="6">Belongs to the sigma-70 factor family. RpoD/SigA subfamily.</text>
</comment>
<dbReference type="NCBIfam" id="TIGR02937">
    <property type="entry name" value="sigma70-ECF"/>
    <property type="match status" value="1"/>
</dbReference>
<protein>
    <recommendedName>
        <fullName evidence="6">RNA polymerase sigma factor SigA</fullName>
    </recommendedName>
</protein>
<dbReference type="InterPro" id="IPR007627">
    <property type="entry name" value="RNA_pol_sigma70_r2"/>
</dbReference>
<dbReference type="STRING" id="272633.gene:10731958"/>
<organism evidence="9 10">
    <name type="scientific">Malacoplasma penetrans (strain HF-2)</name>
    <name type="common">Mycoplasma penetrans</name>
    <dbReference type="NCBI Taxonomy" id="272633"/>
    <lineage>
        <taxon>Bacteria</taxon>
        <taxon>Bacillati</taxon>
        <taxon>Mycoplasmatota</taxon>
        <taxon>Mycoplasmoidales</taxon>
        <taxon>Mycoplasmoidaceae</taxon>
        <taxon>Malacoplasma</taxon>
    </lineage>
</organism>
<dbReference type="HAMAP" id="MF_00963">
    <property type="entry name" value="Sigma70_RpoD_SigA"/>
    <property type="match status" value="1"/>
</dbReference>
<dbReference type="SUPFAM" id="SSF88946">
    <property type="entry name" value="Sigma2 domain of RNA polymerase sigma factors"/>
    <property type="match status" value="1"/>
</dbReference>
<feature type="domain" description="RNA polymerase sigma-70" evidence="8">
    <location>
        <begin position="383"/>
        <end position="409"/>
    </location>
</feature>
<dbReference type="SUPFAM" id="SSF88659">
    <property type="entry name" value="Sigma3 and sigma4 domains of RNA polymerase sigma factors"/>
    <property type="match status" value="2"/>
</dbReference>
<dbReference type="Pfam" id="PF04539">
    <property type="entry name" value="Sigma70_r3"/>
    <property type="match status" value="1"/>
</dbReference>
<comment type="subcellular location">
    <subcellularLocation>
        <location evidence="6">Cytoplasm</location>
    </subcellularLocation>
</comment>
<comment type="subunit">
    <text evidence="6">Interacts transiently with the RNA polymerase catalytic core.</text>
</comment>
<evidence type="ECO:0000256" key="6">
    <source>
        <dbReference type="HAMAP-Rule" id="MF_00963"/>
    </source>
</evidence>
<keyword evidence="5 6" id="KW-0804">Transcription</keyword>
<dbReference type="PANTHER" id="PTHR30603:SF60">
    <property type="entry name" value="RNA POLYMERASE SIGMA FACTOR RPOD"/>
    <property type="match status" value="1"/>
</dbReference>
<evidence type="ECO:0000256" key="5">
    <source>
        <dbReference type="ARBA" id="ARBA00023163"/>
    </source>
</evidence>
<accession>Q8EUT4</accession>
<dbReference type="InterPro" id="IPR013325">
    <property type="entry name" value="RNA_pol_sigma_r2"/>
</dbReference>
<evidence type="ECO:0000256" key="1">
    <source>
        <dbReference type="ARBA" id="ARBA00022490"/>
    </source>
</evidence>
<keyword evidence="1 6" id="KW-0963">Cytoplasm</keyword>
<dbReference type="NCBIfam" id="NF004566">
    <property type="entry name" value="PRK05901.2-4"/>
    <property type="match status" value="1"/>
</dbReference>
<dbReference type="InterPro" id="IPR007630">
    <property type="entry name" value="RNA_pol_sigma70_r4"/>
</dbReference>
<dbReference type="PROSITE" id="PS00716">
    <property type="entry name" value="SIGMA70_2"/>
    <property type="match status" value="1"/>
</dbReference>
<sequence>MKLKLGRKDKTEKKEVKGTLNQDFISSGILEGNLQKNINRDDLVTAKKKFIKELSSKKRKKNKVVAEEILIYFDRFDLTNDDYLEIFDWLKQEGIEIDRNPFTSNNSDDIKELKSNVASKIDYIVHDVTTPMSSTRDKVDDGIKSFLNVLGSSKMLTSQEEQEIGKMLDSEDKTIREYAINQLMTSNLRLVTSIAKKYLNRGLDLEDLLQEGSLGLMKAITKFDYKLGNKFSTYATWWIRQAITRAIADQARTIRIPVHMVETINKLSKAERQLMQEYGRDPTPEELADAMDGTAAGFTAKKILNIKKLNIDPVSLDKPVGKDEESKFVDFVKDDDNLNPEQFTEKELMGEHIDDILKKFLQEKEEDIIRMRYGLPPYSHPMTLEEVGEKYGITRERVRQIEAKALRKIKHPSKSGILKGFNENNDF</sequence>
<comment type="function">
    <text evidence="6">Sigma factors are initiation factors that promote the attachment of RNA polymerase to specific initiation sites and are then released. This sigma factor is the primary sigma factor during exponential growth.</text>
</comment>
<dbReference type="PRINTS" id="PR00046">
    <property type="entry name" value="SIGMA70FCT"/>
</dbReference>
<dbReference type="NCBIfam" id="TIGR02393">
    <property type="entry name" value="RpoD_Cterm"/>
    <property type="match status" value="1"/>
</dbReference>
<dbReference type="GO" id="GO:0016987">
    <property type="term" value="F:sigma factor activity"/>
    <property type="evidence" value="ECO:0007669"/>
    <property type="project" value="UniProtKB-UniRule"/>
</dbReference>
<dbReference type="HOGENOM" id="CLU_014793_3_3_14"/>
<evidence type="ECO:0000256" key="3">
    <source>
        <dbReference type="ARBA" id="ARBA00023082"/>
    </source>
</evidence>
<dbReference type="FunCoup" id="Q8EUT4">
    <property type="interactions" value="232"/>
</dbReference>
<dbReference type="InterPro" id="IPR007624">
    <property type="entry name" value="RNA_pol_sigma70_r3"/>
</dbReference>
<dbReference type="InterPro" id="IPR012760">
    <property type="entry name" value="RNA_pol_sigma_RpoD_C"/>
</dbReference>
<dbReference type="AlphaFoldDB" id="Q8EUT4"/>
<dbReference type="RefSeq" id="WP_011077657.1">
    <property type="nucleotide sequence ID" value="NC_004432.1"/>
</dbReference>
<evidence type="ECO:0000256" key="4">
    <source>
        <dbReference type="ARBA" id="ARBA00023125"/>
    </source>
</evidence>
<dbReference type="Pfam" id="PF04542">
    <property type="entry name" value="Sigma70_r2"/>
    <property type="match status" value="1"/>
</dbReference>
<dbReference type="GO" id="GO:0005737">
    <property type="term" value="C:cytoplasm"/>
    <property type="evidence" value="ECO:0007669"/>
    <property type="project" value="UniProtKB-SubCell"/>
</dbReference>
<keyword evidence="2 6" id="KW-0805">Transcription regulation</keyword>
<feature type="region of interest" description="Sigma-70 factor domain-2" evidence="6">
    <location>
        <begin position="183"/>
        <end position="253"/>
    </location>
</feature>
<dbReference type="PROSITE" id="PS00715">
    <property type="entry name" value="SIGMA70_1"/>
    <property type="match status" value="1"/>
</dbReference>
<evidence type="ECO:0000259" key="8">
    <source>
        <dbReference type="PROSITE" id="PS00716"/>
    </source>
</evidence>
<name>Q8EUT4_MALP2</name>
<feature type="DNA-binding region" description="H-T-H motif" evidence="6">
    <location>
        <begin position="384"/>
        <end position="403"/>
    </location>
</feature>
<keyword evidence="3 6" id="KW-0731">Sigma factor</keyword>
<dbReference type="InterPro" id="IPR013324">
    <property type="entry name" value="RNA_pol_sigma_r3/r4-like"/>
</dbReference>
<dbReference type="InterPro" id="IPR050239">
    <property type="entry name" value="Sigma-70_RNA_pol_init_factors"/>
</dbReference>
<keyword evidence="10" id="KW-1185">Reference proteome</keyword>
<gene>
    <name evidence="6" type="primary">sigA</name>
    <name evidence="9" type="ordered locus">MYPE8360</name>
</gene>
<dbReference type="Pfam" id="PF04545">
    <property type="entry name" value="Sigma70_r4"/>
    <property type="match status" value="1"/>
</dbReference>
<proteinExistence type="inferred from homology"/>
<dbReference type="Gene3D" id="1.10.601.10">
    <property type="entry name" value="RNA Polymerase Primary Sigma Factor"/>
    <property type="match status" value="1"/>
</dbReference>
<feature type="domain" description="RNA polymerase sigma-70" evidence="7">
    <location>
        <begin position="207"/>
        <end position="220"/>
    </location>
</feature>
<evidence type="ECO:0000256" key="2">
    <source>
        <dbReference type="ARBA" id="ARBA00023015"/>
    </source>
</evidence>
<dbReference type="GO" id="GO:0006352">
    <property type="term" value="P:DNA-templated transcription initiation"/>
    <property type="evidence" value="ECO:0007669"/>
    <property type="project" value="UniProtKB-UniRule"/>
</dbReference>
<dbReference type="InterPro" id="IPR036388">
    <property type="entry name" value="WH-like_DNA-bd_sf"/>
</dbReference>
<dbReference type="GO" id="GO:0003677">
    <property type="term" value="F:DNA binding"/>
    <property type="evidence" value="ECO:0007669"/>
    <property type="project" value="UniProtKB-UniRule"/>
</dbReference>
<dbReference type="InterPro" id="IPR014284">
    <property type="entry name" value="RNA_pol_sigma-70_dom"/>
</dbReference>
<dbReference type="KEGG" id="mpe:MYPE8360"/>
<reference evidence="9 10" key="1">
    <citation type="journal article" date="2002" name="Nucleic Acids Res.">
        <title>The complete genomic sequence of Mycoplasma penetrans, an intracellular bacterial pathogen in humans.</title>
        <authorList>
            <person name="Sasaki Y."/>
            <person name="Ishikawa J."/>
            <person name="Yamashita A."/>
            <person name="Oshima K."/>
            <person name="Kenri T."/>
            <person name="Furuya K."/>
            <person name="Yoshino C."/>
            <person name="Horino A."/>
            <person name="Shiba T."/>
            <person name="Sasaki T."/>
            <person name="Hattori M."/>
        </authorList>
    </citation>
    <scope>NUCLEOTIDE SEQUENCE [LARGE SCALE GENOMIC DNA]</scope>
    <source>
        <strain evidence="9 10">HF-2</strain>
    </source>
</reference>
<evidence type="ECO:0000259" key="7">
    <source>
        <dbReference type="PROSITE" id="PS00715"/>
    </source>
</evidence>
<dbReference type="InParanoid" id="Q8EUT4"/>
<dbReference type="InterPro" id="IPR000943">
    <property type="entry name" value="RNA_pol_sigma70"/>
</dbReference>
<dbReference type="InterPro" id="IPR028630">
    <property type="entry name" value="Sigma70_RpoD"/>
</dbReference>
<dbReference type="Proteomes" id="UP000002522">
    <property type="component" value="Chromosome"/>
</dbReference>
<dbReference type="CDD" id="cd06171">
    <property type="entry name" value="Sigma70_r4"/>
    <property type="match status" value="1"/>
</dbReference>
<feature type="short sequence motif" description="Interaction with polymerase core subunit RpoC" evidence="6">
    <location>
        <begin position="207"/>
        <end position="210"/>
    </location>
</feature>
<dbReference type="Gene3D" id="1.10.10.10">
    <property type="entry name" value="Winged helix-like DNA-binding domain superfamily/Winged helix DNA-binding domain"/>
    <property type="match status" value="2"/>
</dbReference>
<keyword evidence="4 6" id="KW-0238">DNA-binding</keyword>
<dbReference type="EMBL" id="BA000026">
    <property type="protein sequence ID" value="BAC44628.1"/>
    <property type="molecule type" value="Genomic_DNA"/>
</dbReference>